<evidence type="ECO:0000313" key="2">
    <source>
        <dbReference type="EnsemblPlants" id="ONIVA01G07720.1"/>
    </source>
</evidence>
<organism evidence="2">
    <name type="scientific">Oryza nivara</name>
    <name type="common">Indian wild rice</name>
    <name type="synonym">Oryza sativa f. spontanea</name>
    <dbReference type="NCBI Taxonomy" id="4536"/>
    <lineage>
        <taxon>Eukaryota</taxon>
        <taxon>Viridiplantae</taxon>
        <taxon>Streptophyta</taxon>
        <taxon>Embryophyta</taxon>
        <taxon>Tracheophyta</taxon>
        <taxon>Spermatophyta</taxon>
        <taxon>Magnoliopsida</taxon>
        <taxon>Liliopsida</taxon>
        <taxon>Poales</taxon>
        <taxon>Poaceae</taxon>
        <taxon>BOP clade</taxon>
        <taxon>Oryzoideae</taxon>
        <taxon>Oryzeae</taxon>
        <taxon>Oryzinae</taxon>
        <taxon>Oryza</taxon>
    </lineage>
</organism>
<dbReference type="Gramene" id="ONIVA01G07720.1">
    <property type="protein sequence ID" value="ONIVA01G07720.1"/>
    <property type="gene ID" value="ONIVA01G07720"/>
</dbReference>
<dbReference type="HOGENOM" id="CLU_1899543_0_0_1"/>
<sequence length="134" mass="13709">MSTSSSVACSSCVAAFRSSAAHAASDARRMASVLTSARAAMAVITRLYMCSPRTARSSNQERDAADERAAMASTQRPTMPSSSACGSSSSQDLSALASARAARLSSACSSVISRYSAAHRSGATFQAVSSTRTP</sequence>
<feature type="compositionally biased region" description="Low complexity" evidence="1">
    <location>
        <begin position="81"/>
        <end position="90"/>
    </location>
</feature>
<protein>
    <submittedName>
        <fullName evidence="2">Uncharacterized protein</fullName>
    </submittedName>
</protein>
<proteinExistence type="predicted"/>
<evidence type="ECO:0000256" key="1">
    <source>
        <dbReference type="SAM" id="MobiDB-lite"/>
    </source>
</evidence>
<reference evidence="2" key="2">
    <citation type="submission" date="2018-04" db="EMBL/GenBank/DDBJ databases">
        <title>OnivRS2 (Oryza nivara Reference Sequence Version 2).</title>
        <authorList>
            <person name="Zhang J."/>
            <person name="Kudrna D."/>
            <person name="Lee S."/>
            <person name="Talag J."/>
            <person name="Rajasekar S."/>
            <person name="Welchert J."/>
            <person name="Hsing Y.-I."/>
            <person name="Wing R.A."/>
        </authorList>
    </citation>
    <scope>NUCLEOTIDE SEQUENCE [LARGE SCALE GENOMIC DNA]</scope>
</reference>
<name>A0A0E0FHU6_ORYNI</name>
<dbReference type="EnsemblPlants" id="ONIVA01G07720.1">
    <property type="protein sequence ID" value="ONIVA01G07720.1"/>
    <property type="gene ID" value="ONIVA01G07720"/>
</dbReference>
<dbReference type="AlphaFoldDB" id="A0A0E0FHU6"/>
<feature type="compositionally biased region" description="Basic and acidic residues" evidence="1">
    <location>
        <begin position="59"/>
        <end position="69"/>
    </location>
</feature>
<dbReference type="Proteomes" id="UP000006591">
    <property type="component" value="Chromosome 1"/>
</dbReference>
<reference evidence="2" key="1">
    <citation type="submission" date="2015-04" db="UniProtKB">
        <authorList>
            <consortium name="EnsemblPlants"/>
        </authorList>
    </citation>
    <scope>IDENTIFICATION</scope>
    <source>
        <strain evidence="2">SL10</strain>
    </source>
</reference>
<evidence type="ECO:0000313" key="3">
    <source>
        <dbReference type="Proteomes" id="UP000006591"/>
    </source>
</evidence>
<accession>A0A0E0FHU6</accession>
<keyword evidence="3" id="KW-1185">Reference proteome</keyword>
<feature type="region of interest" description="Disordered" evidence="1">
    <location>
        <begin position="54"/>
        <end position="90"/>
    </location>
</feature>